<reference evidence="1 2" key="2">
    <citation type="journal article" date="2009" name="PLoS ONE">
        <title>An integrated genetic and cytogenetic map of the cucumber genome.</title>
        <authorList>
            <person name="Ren Y."/>
            <person name="Zhang Z."/>
            <person name="Liu J."/>
            <person name="Staub J.E."/>
            <person name="Han Y."/>
            <person name="Cheng Z."/>
            <person name="Li X."/>
            <person name="Lu J."/>
            <person name="Miao H."/>
            <person name="Kang H."/>
            <person name="Xie B."/>
            <person name="Gu X."/>
            <person name="Wang X."/>
            <person name="Du Y."/>
            <person name="Jin W."/>
            <person name="Huang S."/>
        </authorList>
    </citation>
    <scope>NUCLEOTIDE SEQUENCE [LARGE SCALE GENOMIC DNA]</scope>
    <source>
        <strain evidence="2">cv. 9930</strain>
    </source>
</reference>
<organism evidence="1 2">
    <name type="scientific">Cucumis sativus</name>
    <name type="common">Cucumber</name>
    <dbReference type="NCBI Taxonomy" id="3659"/>
    <lineage>
        <taxon>Eukaryota</taxon>
        <taxon>Viridiplantae</taxon>
        <taxon>Streptophyta</taxon>
        <taxon>Embryophyta</taxon>
        <taxon>Tracheophyta</taxon>
        <taxon>Spermatophyta</taxon>
        <taxon>Magnoliopsida</taxon>
        <taxon>eudicotyledons</taxon>
        <taxon>Gunneridae</taxon>
        <taxon>Pentapetalae</taxon>
        <taxon>rosids</taxon>
        <taxon>fabids</taxon>
        <taxon>Cucurbitales</taxon>
        <taxon>Cucurbitaceae</taxon>
        <taxon>Benincaseae</taxon>
        <taxon>Cucumis</taxon>
    </lineage>
</organism>
<reference evidence="1 2" key="1">
    <citation type="journal article" date="2009" name="Nat. Genet.">
        <title>The genome of the cucumber, Cucumis sativus L.</title>
        <authorList>
            <person name="Huang S."/>
            <person name="Li R."/>
            <person name="Zhang Z."/>
            <person name="Li L."/>
            <person name="Gu X."/>
            <person name="Fan W."/>
            <person name="Lucas W.J."/>
            <person name="Wang X."/>
            <person name="Xie B."/>
            <person name="Ni P."/>
            <person name="Ren Y."/>
            <person name="Zhu H."/>
            <person name="Li J."/>
            <person name="Lin K."/>
            <person name="Jin W."/>
            <person name="Fei Z."/>
            <person name="Li G."/>
            <person name="Staub J."/>
            <person name="Kilian A."/>
            <person name="van der Vossen E.A."/>
            <person name="Wu Y."/>
            <person name="Guo J."/>
            <person name="He J."/>
            <person name="Jia Z."/>
            <person name="Ren Y."/>
            <person name="Tian G."/>
            <person name="Lu Y."/>
            <person name="Ruan J."/>
            <person name="Qian W."/>
            <person name="Wang M."/>
            <person name="Huang Q."/>
            <person name="Li B."/>
            <person name="Xuan Z."/>
            <person name="Cao J."/>
            <person name="Asan"/>
            <person name="Wu Z."/>
            <person name="Zhang J."/>
            <person name="Cai Q."/>
            <person name="Bai Y."/>
            <person name="Zhao B."/>
            <person name="Han Y."/>
            <person name="Li Y."/>
            <person name="Li X."/>
            <person name="Wang S."/>
            <person name="Shi Q."/>
            <person name="Liu S."/>
            <person name="Cho W.K."/>
            <person name="Kim J.Y."/>
            <person name="Xu Y."/>
            <person name="Heller-Uszynska K."/>
            <person name="Miao H."/>
            <person name="Cheng Z."/>
            <person name="Zhang S."/>
            <person name="Wu J."/>
            <person name="Yang Y."/>
            <person name="Kang H."/>
            <person name="Li M."/>
            <person name="Liang H."/>
            <person name="Ren X."/>
            <person name="Shi Z."/>
            <person name="Wen M."/>
            <person name="Jian M."/>
            <person name="Yang H."/>
            <person name="Zhang G."/>
            <person name="Yang Z."/>
            <person name="Chen R."/>
            <person name="Liu S."/>
            <person name="Li J."/>
            <person name="Ma L."/>
            <person name="Liu H."/>
            <person name="Zhou Y."/>
            <person name="Zhao J."/>
            <person name="Fang X."/>
            <person name="Li G."/>
            <person name="Fang L."/>
            <person name="Li Y."/>
            <person name="Liu D."/>
            <person name="Zheng H."/>
            <person name="Zhang Y."/>
            <person name="Qin N."/>
            <person name="Li Z."/>
            <person name="Yang G."/>
            <person name="Yang S."/>
            <person name="Bolund L."/>
            <person name="Kristiansen K."/>
            <person name="Zheng H."/>
            <person name="Li S."/>
            <person name="Zhang X."/>
            <person name="Yang H."/>
            <person name="Wang J."/>
            <person name="Sun R."/>
            <person name="Zhang B."/>
            <person name="Jiang S."/>
            <person name="Wang J."/>
            <person name="Du Y."/>
            <person name="Li S."/>
        </authorList>
    </citation>
    <scope>NUCLEOTIDE SEQUENCE [LARGE SCALE GENOMIC DNA]</scope>
    <source>
        <strain evidence="2">cv. 9930</strain>
    </source>
</reference>
<dbReference type="AlphaFoldDB" id="A0A0A0KPI2"/>
<evidence type="ECO:0000313" key="1">
    <source>
        <dbReference type="EMBL" id="KGN51500.1"/>
    </source>
</evidence>
<keyword evidence="2" id="KW-1185">Reference proteome</keyword>
<name>A0A0A0KPI2_CUCSA</name>
<dbReference type="Proteomes" id="UP000029981">
    <property type="component" value="Chromosome 5"/>
</dbReference>
<accession>A0A0A0KPI2</accession>
<dbReference type="Gramene" id="KGN51500">
    <property type="protein sequence ID" value="KGN51500"/>
    <property type="gene ID" value="Csa_5G570940"/>
</dbReference>
<dbReference type="EMBL" id="CM002926">
    <property type="protein sequence ID" value="KGN51500.1"/>
    <property type="molecule type" value="Genomic_DNA"/>
</dbReference>
<reference evidence="1 2" key="4">
    <citation type="journal article" date="2011" name="BMC Genomics">
        <title>RNA-Seq improves annotation of protein-coding genes in the cucumber genome.</title>
        <authorList>
            <person name="Li Z."/>
            <person name="Zhang Z."/>
            <person name="Yan P."/>
            <person name="Huang S."/>
            <person name="Fei Z."/>
            <person name="Lin K."/>
        </authorList>
    </citation>
    <scope>NUCLEOTIDE SEQUENCE [LARGE SCALE GENOMIC DNA]</scope>
    <source>
        <strain evidence="2">cv. 9930</strain>
    </source>
</reference>
<proteinExistence type="predicted"/>
<reference evidence="1 2" key="3">
    <citation type="journal article" date="2010" name="BMC Genomics">
        <title>Transcriptome sequencing and comparative analysis of cucumber flowers with different sex types.</title>
        <authorList>
            <person name="Guo S."/>
            <person name="Zheng Y."/>
            <person name="Joung J.G."/>
            <person name="Liu S."/>
            <person name="Zhang Z."/>
            <person name="Crasta O.R."/>
            <person name="Sobral B.W."/>
            <person name="Xu Y."/>
            <person name="Huang S."/>
            <person name="Fei Z."/>
        </authorList>
    </citation>
    <scope>NUCLEOTIDE SEQUENCE [LARGE SCALE GENOMIC DNA]</scope>
    <source>
        <strain evidence="2">cv. 9930</strain>
    </source>
</reference>
<gene>
    <name evidence="1" type="ORF">Csa_5G570940</name>
</gene>
<sequence length="89" mass="10078">MLQEVMVTLEYPHDLFPASLPASPSNRMSILVISDSVLQTEDQLFHQRTVPYQANFPAFRGLSFFMTQLGIKIGRILDSFVFLNDQASV</sequence>
<evidence type="ECO:0000313" key="2">
    <source>
        <dbReference type="Proteomes" id="UP000029981"/>
    </source>
</evidence>
<protein>
    <submittedName>
        <fullName evidence="1">Uncharacterized protein</fullName>
    </submittedName>
</protein>